<feature type="signal peptide" evidence="1">
    <location>
        <begin position="1"/>
        <end position="22"/>
    </location>
</feature>
<name>A0ABW5E8M6_9GAMM</name>
<protein>
    <submittedName>
        <fullName evidence="3">DUF4136 domain-containing protein</fullName>
    </submittedName>
</protein>
<feature type="domain" description="DUF4136" evidence="2">
    <location>
        <begin position="27"/>
        <end position="178"/>
    </location>
</feature>
<keyword evidence="1" id="KW-0732">Signal</keyword>
<reference evidence="4" key="1">
    <citation type="journal article" date="2019" name="Int. J. Syst. Evol. Microbiol.">
        <title>The Global Catalogue of Microorganisms (GCM) 10K type strain sequencing project: providing services to taxonomists for standard genome sequencing and annotation.</title>
        <authorList>
            <consortium name="The Broad Institute Genomics Platform"/>
            <consortium name="The Broad Institute Genome Sequencing Center for Infectious Disease"/>
            <person name="Wu L."/>
            <person name="Ma J."/>
        </authorList>
    </citation>
    <scope>NUCLEOTIDE SEQUENCE [LARGE SCALE GENOMIC DNA]</scope>
    <source>
        <strain evidence="4">KCTC 12848</strain>
    </source>
</reference>
<gene>
    <name evidence="3" type="ORF">ACFSKX_03330</name>
</gene>
<dbReference type="Pfam" id="PF13590">
    <property type="entry name" value="DUF4136"/>
    <property type="match status" value="1"/>
</dbReference>
<organism evidence="3 4">
    <name type="scientific">Microbulbifer halophilus</name>
    <dbReference type="NCBI Taxonomy" id="453963"/>
    <lineage>
        <taxon>Bacteria</taxon>
        <taxon>Pseudomonadati</taxon>
        <taxon>Pseudomonadota</taxon>
        <taxon>Gammaproteobacteria</taxon>
        <taxon>Cellvibrionales</taxon>
        <taxon>Microbulbiferaceae</taxon>
        <taxon>Microbulbifer</taxon>
    </lineage>
</organism>
<feature type="chain" id="PRO_5045772820" evidence="1">
    <location>
        <begin position="23"/>
        <end position="184"/>
    </location>
</feature>
<dbReference type="Gene3D" id="3.30.160.670">
    <property type="match status" value="1"/>
</dbReference>
<comment type="caution">
    <text evidence="3">The sequence shown here is derived from an EMBL/GenBank/DDBJ whole genome shotgun (WGS) entry which is preliminary data.</text>
</comment>
<evidence type="ECO:0000256" key="1">
    <source>
        <dbReference type="SAM" id="SignalP"/>
    </source>
</evidence>
<evidence type="ECO:0000259" key="2">
    <source>
        <dbReference type="Pfam" id="PF13590"/>
    </source>
</evidence>
<evidence type="ECO:0000313" key="4">
    <source>
        <dbReference type="Proteomes" id="UP001597425"/>
    </source>
</evidence>
<dbReference type="InterPro" id="IPR025411">
    <property type="entry name" value="DUF4136"/>
</dbReference>
<dbReference type="Proteomes" id="UP001597425">
    <property type="component" value="Unassembled WGS sequence"/>
</dbReference>
<dbReference type="RefSeq" id="WP_265721790.1">
    <property type="nucleotide sequence ID" value="NZ_JAPIVK010000014.1"/>
</dbReference>
<proteinExistence type="predicted"/>
<sequence length="184" mass="20459">MTAIYRYSILALAALLLASCAAGPPPVAVDYDPQAEFSGLRSYYLLDPLATGAFSPLDLKRARNAADSLLGMRFERAKDAASADFLVRLQLVSEEKVAVYEDSFGLYGGYHSWGFGWRAPLQVRQYRRDILVLDILSPDKSPLWRASVPSGAGRHDDPVRRQQRLREDLALLLNRFPPRSGAGY</sequence>
<evidence type="ECO:0000313" key="3">
    <source>
        <dbReference type="EMBL" id="MFD2309439.1"/>
    </source>
</evidence>
<dbReference type="PROSITE" id="PS51257">
    <property type="entry name" value="PROKAR_LIPOPROTEIN"/>
    <property type="match status" value="1"/>
</dbReference>
<dbReference type="EMBL" id="JBHUJD010000003">
    <property type="protein sequence ID" value="MFD2309439.1"/>
    <property type="molecule type" value="Genomic_DNA"/>
</dbReference>
<accession>A0ABW5E8M6</accession>
<keyword evidence="4" id="KW-1185">Reference proteome</keyword>